<feature type="transmembrane region" description="Helical" evidence="1">
    <location>
        <begin position="380"/>
        <end position="399"/>
    </location>
</feature>
<sequence>MPSSPPVRIVLFALAAFALYRVLSLLLHDPLLALANNYDQIRYTGCYDIGPVRPDVPAWHSNPQAPLRVYARQPIPEGNCYWSTDWLAGASVAAAWRVAESFGDAPEHSIRALGLLRLAGWMLVAGWVTLRLRRAGRDDLAIVHLAVLALIGADPANTLYLSTFYAEAGALFGLYVALAGALVAAVAGGRSAWSVTAIGGVLLGGSKYQHFVLPSLLALALISAGDRRLRRAALALALGGLAGGALQIHQAGRTMPMTEAIAATNRVNFVLTALLPNVADPAATVAALGLPDGCAALSGKSIYQLTEPVETLCPGLRELPVLRAWTALAVEPKAWLRAAGRAPPYLPWIPDYLGLVEGGQQQRLPDGYVTLDRWLDRQPYALLGLFALPWLVLAGAWLLRTPPLARAFAAVFAAGSAAVAAIALLGDGYVELGKHAHLAFSLALAAAAIPLGGLLARRHGATGGSGGAVAAAPAAQK</sequence>
<feature type="transmembrane region" description="Helical" evidence="1">
    <location>
        <begin position="438"/>
        <end position="456"/>
    </location>
</feature>
<evidence type="ECO:0000313" key="3">
    <source>
        <dbReference type="Proteomes" id="UP000249046"/>
    </source>
</evidence>
<proteinExistence type="predicted"/>
<name>A0A2W5K9X2_9GAMM</name>
<feature type="transmembrane region" description="Helical" evidence="1">
    <location>
        <begin position="208"/>
        <end position="225"/>
    </location>
</feature>
<feature type="transmembrane region" description="Helical" evidence="1">
    <location>
        <begin position="405"/>
        <end position="426"/>
    </location>
</feature>
<feature type="transmembrane region" description="Helical" evidence="1">
    <location>
        <begin position="168"/>
        <end position="187"/>
    </location>
</feature>
<feature type="transmembrane region" description="Helical" evidence="1">
    <location>
        <begin position="110"/>
        <end position="130"/>
    </location>
</feature>
<evidence type="ECO:0000313" key="2">
    <source>
        <dbReference type="EMBL" id="PZQ12248.1"/>
    </source>
</evidence>
<dbReference type="EMBL" id="QFPO01000013">
    <property type="protein sequence ID" value="PZQ12248.1"/>
    <property type="molecule type" value="Genomic_DNA"/>
</dbReference>
<dbReference type="Proteomes" id="UP000249046">
    <property type="component" value="Unassembled WGS sequence"/>
</dbReference>
<reference evidence="2 3" key="1">
    <citation type="submission" date="2017-08" db="EMBL/GenBank/DDBJ databases">
        <title>Infants hospitalized years apart are colonized by the same room-sourced microbial strains.</title>
        <authorList>
            <person name="Brooks B."/>
            <person name="Olm M.R."/>
            <person name="Firek B.A."/>
            <person name="Baker R."/>
            <person name="Thomas B.C."/>
            <person name="Morowitz M.J."/>
            <person name="Banfield J.F."/>
        </authorList>
    </citation>
    <scope>NUCLEOTIDE SEQUENCE [LARGE SCALE GENOMIC DNA]</scope>
    <source>
        <strain evidence="2">S2_005_003_R2_42</strain>
    </source>
</reference>
<dbReference type="AlphaFoldDB" id="A0A2W5K9X2"/>
<keyword evidence="1" id="KW-0812">Transmembrane</keyword>
<feature type="transmembrane region" description="Helical" evidence="1">
    <location>
        <begin position="231"/>
        <end position="248"/>
    </location>
</feature>
<protein>
    <recommendedName>
        <fullName evidence="4">Glycosyltransferase RgtA/B/C/D-like domain-containing protein</fullName>
    </recommendedName>
</protein>
<organism evidence="2 3">
    <name type="scientific">Rhodanobacter denitrificans</name>
    <dbReference type="NCBI Taxonomy" id="666685"/>
    <lineage>
        <taxon>Bacteria</taxon>
        <taxon>Pseudomonadati</taxon>
        <taxon>Pseudomonadota</taxon>
        <taxon>Gammaproteobacteria</taxon>
        <taxon>Lysobacterales</taxon>
        <taxon>Rhodanobacteraceae</taxon>
        <taxon>Rhodanobacter</taxon>
    </lineage>
</organism>
<accession>A0A2W5K9X2</accession>
<keyword evidence="1" id="KW-0472">Membrane</keyword>
<feature type="transmembrane region" description="Helical" evidence="1">
    <location>
        <begin position="142"/>
        <end position="162"/>
    </location>
</feature>
<evidence type="ECO:0000256" key="1">
    <source>
        <dbReference type="SAM" id="Phobius"/>
    </source>
</evidence>
<comment type="caution">
    <text evidence="2">The sequence shown here is derived from an EMBL/GenBank/DDBJ whole genome shotgun (WGS) entry which is preliminary data.</text>
</comment>
<gene>
    <name evidence="2" type="ORF">DI564_13215</name>
</gene>
<keyword evidence="1" id="KW-1133">Transmembrane helix</keyword>
<evidence type="ECO:0008006" key="4">
    <source>
        <dbReference type="Google" id="ProtNLM"/>
    </source>
</evidence>